<keyword evidence="1" id="KW-0479">Metal-binding</keyword>
<dbReference type="InterPro" id="IPR004360">
    <property type="entry name" value="Glyas_Fos-R_dOase_dom"/>
</dbReference>
<evidence type="ECO:0000259" key="2">
    <source>
        <dbReference type="PROSITE" id="PS51819"/>
    </source>
</evidence>
<name>A0A369CD22_9GAMM</name>
<evidence type="ECO:0000313" key="3">
    <source>
        <dbReference type="EMBL" id="RCX31900.1"/>
    </source>
</evidence>
<protein>
    <submittedName>
        <fullName evidence="3">Glyoxylase I family protein</fullName>
    </submittedName>
</protein>
<dbReference type="RefSeq" id="WP_114278734.1">
    <property type="nucleotide sequence ID" value="NZ_QPJY01000002.1"/>
</dbReference>
<dbReference type="InterPro" id="IPR050383">
    <property type="entry name" value="GlyoxalaseI/FosfomycinResist"/>
</dbReference>
<dbReference type="Proteomes" id="UP000252707">
    <property type="component" value="Unassembled WGS sequence"/>
</dbReference>
<dbReference type="PANTHER" id="PTHR21366">
    <property type="entry name" value="GLYOXALASE FAMILY PROTEIN"/>
    <property type="match status" value="1"/>
</dbReference>
<dbReference type="EMBL" id="QPJY01000002">
    <property type="protein sequence ID" value="RCX31900.1"/>
    <property type="molecule type" value="Genomic_DNA"/>
</dbReference>
<accession>A0A369CD22</accession>
<sequence>MNASGTRPLVAGIHHVSLLVADTGRALEFYRDLLGLEQDPRRPELGYPGAWLGIGDRQLHLIELPNPDAAAERPEHAGHDRHLALRVTDIDLLQQRLERAAIPFTRSRSGRAALFCRDPDGNGLEFIGA</sequence>
<dbReference type="InterPro" id="IPR029068">
    <property type="entry name" value="Glyas_Bleomycin-R_OHBP_Dase"/>
</dbReference>
<evidence type="ECO:0000313" key="4">
    <source>
        <dbReference type="Proteomes" id="UP000252707"/>
    </source>
</evidence>
<dbReference type="GO" id="GO:0004462">
    <property type="term" value="F:lactoylglutathione lyase activity"/>
    <property type="evidence" value="ECO:0007669"/>
    <property type="project" value="InterPro"/>
</dbReference>
<dbReference type="CDD" id="cd07245">
    <property type="entry name" value="VOC_like"/>
    <property type="match status" value="1"/>
</dbReference>
<comment type="caution">
    <text evidence="3">The sequence shown here is derived from an EMBL/GenBank/DDBJ whole genome shotgun (WGS) entry which is preliminary data.</text>
</comment>
<dbReference type="PROSITE" id="PS00934">
    <property type="entry name" value="GLYOXALASE_I_1"/>
    <property type="match status" value="1"/>
</dbReference>
<dbReference type="InterPro" id="IPR037523">
    <property type="entry name" value="VOC_core"/>
</dbReference>
<organism evidence="3 4">
    <name type="scientific">Thioalbus denitrificans</name>
    <dbReference type="NCBI Taxonomy" id="547122"/>
    <lineage>
        <taxon>Bacteria</taxon>
        <taxon>Pseudomonadati</taxon>
        <taxon>Pseudomonadota</taxon>
        <taxon>Gammaproteobacteria</taxon>
        <taxon>Chromatiales</taxon>
        <taxon>Ectothiorhodospiraceae</taxon>
        <taxon>Thioalbus</taxon>
    </lineage>
</organism>
<reference evidence="3 4" key="1">
    <citation type="submission" date="2018-07" db="EMBL/GenBank/DDBJ databases">
        <title>Genomic Encyclopedia of Type Strains, Phase IV (KMG-IV): sequencing the most valuable type-strain genomes for metagenomic binning, comparative biology and taxonomic classification.</title>
        <authorList>
            <person name="Goeker M."/>
        </authorList>
    </citation>
    <scope>NUCLEOTIDE SEQUENCE [LARGE SCALE GENOMIC DNA]</scope>
    <source>
        <strain evidence="3 4">DSM 26407</strain>
    </source>
</reference>
<gene>
    <name evidence="3" type="ORF">DFQ59_102247</name>
</gene>
<dbReference type="InterPro" id="IPR018146">
    <property type="entry name" value="Glyoxalase_1_CS"/>
</dbReference>
<dbReference type="SUPFAM" id="SSF54593">
    <property type="entry name" value="Glyoxalase/Bleomycin resistance protein/Dihydroxybiphenyl dioxygenase"/>
    <property type="match status" value="1"/>
</dbReference>
<dbReference type="GO" id="GO:0046872">
    <property type="term" value="F:metal ion binding"/>
    <property type="evidence" value="ECO:0007669"/>
    <property type="project" value="UniProtKB-KW"/>
</dbReference>
<dbReference type="Gene3D" id="3.10.180.10">
    <property type="entry name" value="2,3-Dihydroxybiphenyl 1,2-Dioxygenase, domain 1"/>
    <property type="match status" value="1"/>
</dbReference>
<dbReference type="PANTHER" id="PTHR21366:SF22">
    <property type="entry name" value="VOC DOMAIN-CONTAINING PROTEIN"/>
    <property type="match status" value="1"/>
</dbReference>
<dbReference type="OrthoDB" id="793940at2"/>
<evidence type="ECO:0000256" key="1">
    <source>
        <dbReference type="ARBA" id="ARBA00022723"/>
    </source>
</evidence>
<dbReference type="AlphaFoldDB" id="A0A369CD22"/>
<feature type="domain" description="VOC" evidence="2">
    <location>
        <begin position="12"/>
        <end position="129"/>
    </location>
</feature>
<keyword evidence="4" id="KW-1185">Reference proteome</keyword>
<proteinExistence type="predicted"/>
<dbReference type="Pfam" id="PF00903">
    <property type="entry name" value="Glyoxalase"/>
    <property type="match status" value="1"/>
</dbReference>
<dbReference type="PROSITE" id="PS51819">
    <property type="entry name" value="VOC"/>
    <property type="match status" value="1"/>
</dbReference>